<dbReference type="InterPro" id="IPR044053">
    <property type="entry name" value="AsaB-like"/>
</dbReference>
<dbReference type="PANTHER" id="PTHR34598:SF3">
    <property type="entry name" value="OXIDOREDUCTASE AN1597"/>
    <property type="match status" value="1"/>
</dbReference>
<comment type="similarity">
    <text evidence="1">Belongs to the asaB hydroxylase/desaturase family.</text>
</comment>
<evidence type="ECO:0008006" key="4">
    <source>
        <dbReference type="Google" id="ProtNLM"/>
    </source>
</evidence>
<dbReference type="NCBIfam" id="NF041278">
    <property type="entry name" value="CmcJ_NvfI_EfuI"/>
    <property type="match status" value="1"/>
</dbReference>
<comment type="caution">
    <text evidence="2">The sequence shown here is derived from an EMBL/GenBank/DDBJ whole genome shotgun (WGS) entry which is preliminary data.</text>
</comment>
<evidence type="ECO:0000313" key="2">
    <source>
        <dbReference type="EMBL" id="KAK0644423.1"/>
    </source>
</evidence>
<gene>
    <name evidence="2" type="ORF">B0T16DRAFT_196736</name>
</gene>
<dbReference type="GO" id="GO:0016491">
    <property type="term" value="F:oxidoreductase activity"/>
    <property type="evidence" value="ECO:0007669"/>
    <property type="project" value="InterPro"/>
</dbReference>
<name>A0AA40CP28_9PEZI</name>
<dbReference type="PANTHER" id="PTHR34598">
    <property type="entry name" value="BLL6449 PROTEIN"/>
    <property type="match status" value="1"/>
</dbReference>
<evidence type="ECO:0000313" key="3">
    <source>
        <dbReference type="Proteomes" id="UP001174936"/>
    </source>
</evidence>
<sequence>MSADNHPSPQYNPRDEKASFNYMSWQDIYKTEKPFQVLIDIPKDSPDQRHTNVEYAAGPEEIVRDVRGREHVFSMDLNGFEYVKAASSLDYAGFADAAVIKREYIPECIALLKRVVPDVKGVRVFGWRKRKTGQLPTEGQRVNFGSSETVLGPAVSPHVDQSPRAVVEMVKMRFPEEADQLLRGRVRIINIWRPINGPVKDWPLAVADARTVAPSSLVEVDRIRASYHGPTYFLVQQDGLAWHYLSEQQNDEVLFLKIFDSKDGVANNCVHSSFKLQNPPEDAPVRESIEVRMMVFSP</sequence>
<dbReference type="EMBL" id="JAULSV010000005">
    <property type="protein sequence ID" value="KAK0644423.1"/>
    <property type="molecule type" value="Genomic_DNA"/>
</dbReference>
<dbReference type="AlphaFoldDB" id="A0AA40CP28"/>
<organism evidence="2 3">
    <name type="scientific">Cercophora newfieldiana</name>
    <dbReference type="NCBI Taxonomy" id="92897"/>
    <lineage>
        <taxon>Eukaryota</taxon>
        <taxon>Fungi</taxon>
        <taxon>Dikarya</taxon>
        <taxon>Ascomycota</taxon>
        <taxon>Pezizomycotina</taxon>
        <taxon>Sordariomycetes</taxon>
        <taxon>Sordariomycetidae</taxon>
        <taxon>Sordariales</taxon>
        <taxon>Lasiosphaeriaceae</taxon>
        <taxon>Cercophora</taxon>
    </lineage>
</organism>
<keyword evidence="3" id="KW-1185">Reference proteome</keyword>
<protein>
    <recommendedName>
        <fullName evidence="4">Methyltransferase</fullName>
    </recommendedName>
</protein>
<accession>A0AA40CP28</accession>
<reference evidence="2" key="1">
    <citation type="submission" date="2023-06" db="EMBL/GenBank/DDBJ databases">
        <title>Genome-scale phylogeny and comparative genomics of the fungal order Sordariales.</title>
        <authorList>
            <consortium name="Lawrence Berkeley National Laboratory"/>
            <person name="Hensen N."/>
            <person name="Bonometti L."/>
            <person name="Westerberg I."/>
            <person name="Brannstrom I.O."/>
            <person name="Guillou S."/>
            <person name="Cros-Aarteil S."/>
            <person name="Calhoun S."/>
            <person name="Haridas S."/>
            <person name="Kuo A."/>
            <person name="Mondo S."/>
            <person name="Pangilinan J."/>
            <person name="Riley R."/>
            <person name="Labutti K."/>
            <person name="Andreopoulos B."/>
            <person name="Lipzen A."/>
            <person name="Chen C."/>
            <person name="Yanf M."/>
            <person name="Daum C."/>
            <person name="Ng V."/>
            <person name="Clum A."/>
            <person name="Steindorff A."/>
            <person name="Ohm R."/>
            <person name="Martin F."/>
            <person name="Silar P."/>
            <person name="Natvig D."/>
            <person name="Lalanne C."/>
            <person name="Gautier V."/>
            <person name="Ament-Velasquez S.L."/>
            <person name="Kruys A."/>
            <person name="Hutchinson M.I."/>
            <person name="Powell A.J."/>
            <person name="Barry K."/>
            <person name="Miller A.N."/>
            <person name="Grigoriev I.V."/>
            <person name="Debuchy R."/>
            <person name="Gladieux P."/>
            <person name="Thoren M.H."/>
            <person name="Johannesson H."/>
        </authorList>
    </citation>
    <scope>NUCLEOTIDE SEQUENCE</scope>
    <source>
        <strain evidence="2">SMH2532-1</strain>
    </source>
</reference>
<dbReference type="Proteomes" id="UP001174936">
    <property type="component" value="Unassembled WGS sequence"/>
</dbReference>
<evidence type="ECO:0000256" key="1">
    <source>
        <dbReference type="ARBA" id="ARBA00023604"/>
    </source>
</evidence>
<proteinExistence type="inferred from homology"/>